<dbReference type="InterPro" id="IPR032867">
    <property type="entry name" value="DYW_dom"/>
</dbReference>
<reference evidence="3 4" key="1">
    <citation type="journal article" date="2018" name="Mol. Plant">
        <title>The genome of Artemisia annua provides insight into the evolution of Asteraceae family and artemisinin biosynthesis.</title>
        <authorList>
            <person name="Shen Q."/>
            <person name="Zhang L."/>
            <person name="Liao Z."/>
            <person name="Wang S."/>
            <person name="Yan T."/>
            <person name="Shi P."/>
            <person name="Liu M."/>
            <person name="Fu X."/>
            <person name="Pan Q."/>
            <person name="Wang Y."/>
            <person name="Lv Z."/>
            <person name="Lu X."/>
            <person name="Zhang F."/>
            <person name="Jiang W."/>
            <person name="Ma Y."/>
            <person name="Chen M."/>
            <person name="Hao X."/>
            <person name="Li L."/>
            <person name="Tang Y."/>
            <person name="Lv G."/>
            <person name="Zhou Y."/>
            <person name="Sun X."/>
            <person name="Brodelius P.E."/>
            <person name="Rose J.K.C."/>
            <person name="Tang K."/>
        </authorList>
    </citation>
    <scope>NUCLEOTIDE SEQUENCE [LARGE SCALE GENOMIC DNA]</scope>
    <source>
        <strain evidence="4">cv. Huhao1</strain>
        <tissue evidence="3">Leaf</tissue>
    </source>
</reference>
<dbReference type="GO" id="GO:0008270">
    <property type="term" value="F:zinc ion binding"/>
    <property type="evidence" value="ECO:0007669"/>
    <property type="project" value="InterPro"/>
</dbReference>
<gene>
    <name evidence="3" type="ORF">CTI12_AA482430</name>
</gene>
<dbReference type="EMBL" id="PKPP01009127">
    <property type="protein sequence ID" value="PWA48992.1"/>
    <property type="molecule type" value="Genomic_DNA"/>
</dbReference>
<comment type="similarity">
    <text evidence="1">Belongs to the PPR family. PCMP-H subfamily.</text>
</comment>
<dbReference type="AlphaFoldDB" id="A0A2U1LJ23"/>
<dbReference type="Proteomes" id="UP000245207">
    <property type="component" value="Unassembled WGS sequence"/>
</dbReference>
<evidence type="ECO:0000259" key="2">
    <source>
        <dbReference type="Pfam" id="PF14432"/>
    </source>
</evidence>
<protein>
    <submittedName>
        <fullName evidence="3">Pentatricopeptide repeat-containing protein</fullName>
    </submittedName>
</protein>
<name>A0A2U1LJ23_ARTAN</name>
<dbReference type="OrthoDB" id="1932464at2759"/>
<evidence type="ECO:0000313" key="4">
    <source>
        <dbReference type="Proteomes" id="UP000245207"/>
    </source>
</evidence>
<keyword evidence="4" id="KW-1185">Reference proteome</keyword>
<sequence length="245" mass="28470">MLRRTSTNIISDIESYYNKILKHCNTLRSLIQLHSVLTTTGLIKQSVHLGAKIIINYSSFKHIEHARFIFNTHDHVSSSFLWNTMLRGFKNWEQVGKLRQDMKNKGLRKPAALSFVEFNNELHGFHTGEQLDSFTRDVYQKVEQMVTKLKTAGHVPDLSCVFHDVEEEDKDGMLIYHGEKLALAFGLMNIDPELPIRITKNLRVCTDCHSTFKLVSRVYGRKVIVRDVNRFHHFEDGLCSCNDYW</sequence>
<comment type="caution">
    <text evidence="3">The sequence shown here is derived from an EMBL/GenBank/DDBJ whole genome shotgun (WGS) entry which is preliminary data.</text>
</comment>
<evidence type="ECO:0000313" key="3">
    <source>
        <dbReference type="EMBL" id="PWA48992.1"/>
    </source>
</evidence>
<evidence type="ECO:0000256" key="1">
    <source>
        <dbReference type="ARBA" id="ARBA00006643"/>
    </source>
</evidence>
<dbReference type="Pfam" id="PF14432">
    <property type="entry name" value="DYW_deaminase"/>
    <property type="match status" value="1"/>
</dbReference>
<proteinExistence type="inferred from homology"/>
<dbReference type="STRING" id="35608.A0A2U1LJ23"/>
<feature type="domain" description="DYW" evidence="2">
    <location>
        <begin position="153"/>
        <end position="245"/>
    </location>
</feature>
<accession>A0A2U1LJ23</accession>
<organism evidence="3 4">
    <name type="scientific">Artemisia annua</name>
    <name type="common">Sweet wormwood</name>
    <dbReference type="NCBI Taxonomy" id="35608"/>
    <lineage>
        <taxon>Eukaryota</taxon>
        <taxon>Viridiplantae</taxon>
        <taxon>Streptophyta</taxon>
        <taxon>Embryophyta</taxon>
        <taxon>Tracheophyta</taxon>
        <taxon>Spermatophyta</taxon>
        <taxon>Magnoliopsida</taxon>
        <taxon>eudicotyledons</taxon>
        <taxon>Gunneridae</taxon>
        <taxon>Pentapetalae</taxon>
        <taxon>asterids</taxon>
        <taxon>campanulids</taxon>
        <taxon>Asterales</taxon>
        <taxon>Asteraceae</taxon>
        <taxon>Asteroideae</taxon>
        <taxon>Anthemideae</taxon>
        <taxon>Artemisiinae</taxon>
        <taxon>Artemisia</taxon>
    </lineage>
</organism>